<accession>A0AAN4SG14</accession>
<dbReference type="Pfam" id="PF20647">
    <property type="entry name" value="DUF6808"/>
    <property type="match status" value="1"/>
</dbReference>
<proteinExistence type="predicted"/>
<gene>
    <name evidence="2" type="ORF">M104_4967</name>
</gene>
<evidence type="ECO:0000259" key="1">
    <source>
        <dbReference type="Pfam" id="PF20647"/>
    </source>
</evidence>
<feature type="domain" description="DUF6808" evidence="1">
    <location>
        <begin position="72"/>
        <end position="153"/>
    </location>
</feature>
<evidence type="ECO:0000313" key="2">
    <source>
        <dbReference type="EMBL" id="EYA12006.1"/>
    </source>
</evidence>
<name>A0AAN4SG14_BACFG</name>
<dbReference type="EMBL" id="JGEA01000055">
    <property type="protein sequence ID" value="EYA12006.1"/>
    <property type="molecule type" value="Genomic_DNA"/>
</dbReference>
<dbReference type="InterPro" id="IPR049214">
    <property type="entry name" value="DUF6808"/>
</dbReference>
<dbReference type="AlphaFoldDB" id="A0AAN4SG14"/>
<sequence>MKNLPYIIIIILSLLLLFHPCRVEHAPGELVRDTVTVIDTVRDTVPKPYRVEVVRMDTFYLPIFVGDSLEVDSVPVVLPIEKKEYKTDEYRAVISGFRPNLDFIETYTKSQTVTVIPIDRRRKRFGLGVQAGYGFSGNKVSPYVGVGVSCNLWEW</sequence>
<reference evidence="2 3" key="1">
    <citation type="submission" date="2014-02" db="EMBL/GenBank/DDBJ databases">
        <authorList>
            <person name="Sears C."/>
            <person name="Carroll K."/>
            <person name="Sack B.R."/>
            <person name="Qadri F."/>
            <person name="Myers L.L."/>
            <person name="Chung G.-T."/>
            <person name="Escheverria P."/>
            <person name="Fraser C.M."/>
            <person name="Sadzewicz L."/>
            <person name="Shefchek K.A."/>
            <person name="Tallon L."/>
            <person name="Das S.P."/>
            <person name="Daugherty S."/>
            <person name="Mongodin E.F."/>
        </authorList>
    </citation>
    <scope>NUCLEOTIDE SEQUENCE [LARGE SCALE GENOMIC DNA]</scope>
    <source>
        <strain evidence="2 3">1007-1-F #10</strain>
    </source>
</reference>
<dbReference type="RefSeq" id="WP_032534274.1">
    <property type="nucleotide sequence ID" value="NZ_JGEA01000055.1"/>
</dbReference>
<evidence type="ECO:0000313" key="3">
    <source>
        <dbReference type="Proteomes" id="UP000022433"/>
    </source>
</evidence>
<organism evidence="2 3">
    <name type="scientific">Bacteroides fragilis str. 1007-1-F #10</name>
    <dbReference type="NCBI Taxonomy" id="1339295"/>
    <lineage>
        <taxon>Bacteria</taxon>
        <taxon>Pseudomonadati</taxon>
        <taxon>Bacteroidota</taxon>
        <taxon>Bacteroidia</taxon>
        <taxon>Bacteroidales</taxon>
        <taxon>Bacteroidaceae</taxon>
        <taxon>Bacteroides</taxon>
    </lineage>
</organism>
<comment type="caution">
    <text evidence="2">The sequence shown here is derived from an EMBL/GenBank/DDBJ whole genome shotgun (WGS) entry which is preliminary data.</text>
</comment>
<protein>
    <recommendedName>
        <fullName evidence="1">DUF6808 domain-containing protein</fullName>
    </recommendedName>
</protein>
<dbReference type="Proteomes" id="UP000022433">
    <property type="component" value="Unassembled WGS sequence"/>
</dbReference>